<dbReference type="PANTHER" id="PTHR47966">
    <property type="entry name" value="BETA-SITE APP-CLEAVING ENZYME, ISOFORM A-RELATED"/>
    <property type="match status" value="1"/>
</dbReference>
<keyword evidence="9" id="KW-1185">Reference proteome</keyword>
<evidence type="ECO:0000256" key="4">
    <source>
        <dbReference type="PIRSR" id="PIRSR601461-1"/>
    </source>
</evidence>
<feature type="signal peptide" evidence="6">
    <location>
        <begin position="1"/>
        <end position="18"/>
    </location>
</feature>
<evidence type="ECO:0000256" key="1">
    <source>
        <dbReference type="ARBA" id="ARBA00022670"/>
    </source>
</evidence>
<dbReference type="PROSITE" id="PS00141">
    <property type="entry name" value="ASP_PROTEASE"/>
    <property type="match status" value="2"/>
</dbReference>
<proteinExistence type="predicted"/>
<sequence>MKHSIIWLCFFALFFTNAINIQEEQVPLQPEQQKQKIQHIKLNEKIVNVKDSQDFYNFVALNQKKLFENQFIQKSSASENMRLHNFKNIQYTADIGIGQSGNVFKVVLDTGSANLWIDSNRCQEPGCLRHKQYKHEDSHSFLPLNQELTVEFGSGELKGIVNSDTIYFGDITLPRQNLAEITSENGIIFKSLDFDGILGLAYPQMAPKNFNPVFDNMMQQNALEKNQFAFYFAKDPNDITHSEFTLGGYNEAHVDGDINYHNVIDKYYWMIKADSILVGGQDIGLCNDGSCKLIVDTGTSIMSGPMDDVGTLLRNLNVKDHCSEVKSLPTITFKIDGIDYTLEPEEYVKPTTTDSSAFAEMNSSEDQSMVEVNSWDCIASFIPLDIQEPQGPAWILGDVFLRKYYSIYDRDNDRVGFAKSKQ</sequence>
<dbReference type="Pfam" id="PF00026">
    <property type="entry name" value="Asp"/>
    <property type="match status" value="1"/>
</dbReference>
<dbReference type="GO" id="GO:0006508">
    <property type="term" value="P:proteolysis"/>
    <property type="evidence" value="ECO:0007669"/>
    <property type="project" value="UniProtKB-KW"/>
</dbReference>
<evidence type="ECO:0000256" key="5">
    <source>
        <dbReference type="PIRSR" id="PIRSR601461-2"/>
    </source>
</evidence>
<keyword evidence="1" id="KW-0645">Protease</keyword>
<dbReference type="InterPro" id="IPR001969">
    <property type="entry name" value="Aspartic_peptidase_AS"/>
</dbReference>
<dbReference type="PANTHER" id="PTHR47966:SF51">
    <property type="entry name" value="BETA-SITE APP-CLEAVING ENZYME, ISOFORM A-RELATED"/>
    <property type="match status" value="1"/>
</dbReference>
<dbReference type="GO" id="GO:0004190">
    <property type="term" value="F:aspartic-type endopeptidase activity"/>
    <property type="evidence" value="ECO:0007669"/>
    <property type="project" value="UniProtKB-KW"/>
</dbReference>
<protein>
    <recommendedName>
        <fullName evidence="7">Peptidase A1 domain-containing protein</fullName>
    </recommendedName>
</protein>
<feature type="domain" description="Peptidase A1" evidence="7">
    <location>
        <begin position="91"/>
        <end position="418"/>
    </location>
</feature>
<feature type="active site" evidence="4">
    <location>
        <position position="109"/>
    </location>
</feature>
<evidence type="ECO:0000259" key="7">
    <source>
        <dbReference type="PROSITE" id="PS51767"/>
    </source>
</evidence>
<dbReference type="FunFam" id="2.40.70.10:FF:000171">
    <property type="entry name" value="Eukaryotic aspartyl protease family protein"/>
    <property type="match status" value="1"/>
</dbReference>
<accession>A0A8S1VD18</accession>
<feature type="chain" id="PRO_5035790713" description="Peptidase A1 domain-containing protein" evidence="6">
    <location>
        <begin position="19"/>
        <end position="422"/>
    </location>
</feature>
<dbReference type="AlphaFoldDB" id="A0A8S1VD18"/>
<dbReference type="OrthoDB" id="771136at2759"/>
<dbReference type="FunFam" id="2.40.70.10:FF:000104">
    <property type="entry name" value="Uncharacterized protein"/>
    <property type="match status" value="1"/>
</dbReference>
<dbReference type="InterPro" id="IPR033121">
    <property type="entry name" value="PEPTIDASE_A1"/>
</dbReference>
<evidence type="ECO:0000256" key="2">
    <source>
        <dbReference type="ARBA" id="ARBA00022750"/>
    </source>
</evidence>
<gene>
    <name evidence="8" type="ORF">PPENT_87.1.T0580057</name>
</gene>
<dbReference type="InterPro" id="IPR001461">
    <property type="entry name" value="Aspartic_peptidase_A1"/>
</dbReference>
<dbReference type="PROSITE" id="PS51767">
    <property type="entry name" value="PEPTIDASE_A1"/>
    <property type="match status" value="1"/>
</dbReference>
<keyword evidence="5" id="KW-1015">Disulfide bond</keyword>
<feature type="disulfide bond" evidence="5">
    <location>
        <begin position="122"/>
        <end position="127"/>
    </location>
</feature>
<dbReference type="EMBL" id="CAJJDO010000058">
    <property type="protein sequence ID" value="CAD8172806.1"/>
    <property type="molecule type" value="Genomic_DNA"/>
</dbReference>
<comment type="caution">
    <text evidence="8">The sequence shown here is derived from an EMBL/GenBank/DDBJ whole genome shotgun (WGS) entry which is preliminary data.</text>
</comment>
<evidence type="ECO:0000256" key="3">
    <source>
        <dbReference type="ARBA" id="ARBA00022801"/>
    </source>
</evidence>
<keyword evidence="2" id="KW-0064">Aspartyl protease</keyword>
<evidence type="ECO:0000313" key="8">
    <source>
        <dbReference type="EMBL" id="CAD8172806.1"/>
    </source>
</evidence>
<organism evidence="8 9">
    <name type="scientific">Paramecium pentaurelia</name>
    <dbReference type="NCBI Taxonomy" id="43138"/>
    <lineage>
        <taxon>Eukaryota</taxon>
        <taxon>Sar</taxon>
        <taxon>Alveolata</taxon>
        <taxon>Ciliophora</taxon>
        <taxon>Intramacronucleata</taxon>
        <taxon>Oligohymenophorea</taxon>
        <taxon>Peniculida</taxon>
        <taxon>Parameciidae</taxon>
        <taxon>Paramecium</taxon>
    </lineage>
</organism>
<evidence type="ECO:0000256" key="6">
    <source>
        <dbReference type="SAM" id="SignalP"/>
    </source>
</evidence>
<reference evidence="8" key="1">
    <citation type="submission" date="2021-01" db="EMBL/GenBank/DDBJ databases">
        <authorList>
            <consortium name="Genoscope - CEA"/>
            <person name="William W."/>
        </authorList>
    </citation>
    <scope>NUCLEOTIDE SEQUENCE</scope>
</reference>
<keyword evidence="3" id="KW-0378">Hydrolase</keyword>
<evidence type="ECO:0000313" key="9">
    <source>
        <dbReference type="Proteomes" id="UP000689195"/>
    </source>
</evidence>
<keyword evidence="6" id="KW-0732">Signal</keyword>
<dbReference type="Proteomes" id="UP000689195">
    <property type="component" value="Unassembled WGS sequence"/>
</dbReference>
<name>A0A8S1VD18_9CILI</name>
<feature type="active site" evidence="4">
    <location>
        <position position="296"/>
    </location>
</feature>